<keyword evidence="3" id="KW-1185">Reference proteome</keyword>
<dbReference type="Proteomes" id="UP000831156">
    <property type="component" value="Unassembled WGS sequence"/>
</dbReference>
<name>A0ABY0KWI3_9APIC</name>
<organism evidence="2 3">
    <name type="scientific">Plasmodium gaboni</name>
    <dbReference type="NCBI Taxonomy" id="647221"/>
    <lineage>
        <taxon>Eukaryota</taxon>
        <taxon>Sar</taxon>
        <taxon>Alveolata</taxon>
        <taxon>Apicomplexa</taxon>
        <taxon>Aconoidasida</taxon>
        <taxon>Haemosporida</taxon>
        <taxon>Plasmodiidae</taxon>
        <taxon>Plasmodium</taxon>
        <taxon>Plasmodium (Laverania)</taxon>
    </lineage>
</organism>
<feature type="region of interest" description="Disordered" evidence="1">
    <location>
        <begin position="112"/>
        <end position="141"/>
    </location>
</feature>
<evidence type="ECO:0000313" key="3">
    <source>
        <dbReference type="Proteomes" id="UP000831156"/>
    </source>
</evidence>
<protein>
    <submittedName>
        <fullName evidence="2">Uncharacterized protein</fullName>
    </submittedName>
</protein>
<evidence type="ECO:0000256" key="1">
    <source>
        <dbReference type="SAM" id="MobiDB-lite"/>
    </source>
</evidence>
<gene>
    <name evidence="2" type="ORF">PGABG01_0029200</name>
</gene>
<evidence type="ECO:0000313" key="2">
    <source>
        <dbReference type="EMBL" id="SCQ12892.1"/>
    </source>
</evidence>
<sequence length="146" mass="17888">MDFNNIYYYVTLLTSCMNISKLKMEKNENIESYINHLNVIKMTNKNEYSFDSTNFSNMSKQNIKDKKYLNDIMYSSLIYNDNNFYHYFNIYEHFEYKEESHKKKTINITMPYKRKNNNNDDNDHLDHTNEEKKKKQQNENKMIIII</sequence>
<comment type="caution">
    <text evidence="2">The sequence shown here is derived from an EMBL/GenBank/DDBJ whole genome shotgun (WGS) entry which is preliminary data.</text>
</comment>
<dbReference type="EMBL" id="FMKD01000077">
    <property type="protein sequence ID" value="SCQ12892.1"/>
    <property type="molecule type" value="Genomic_DNA"/>
</dbReference>
<proteinExistence type="predicted"/>
<feature type="compositionally biased region" description="Basic and acidic residues" evidence="1">
    <location>
        <begin position="117"/>
        <end position="138"/>
    </location>
</feature>
<accession>A0ABY0KWI3</accession>
<reference evidence="2" key="1">
    <citation type="submission" date="2016-09" db="EMBL/GenBank/DDBJ databases">
        <authorList>
            <consortium name="Pathogen Informatics"/>
            <person name="Sun Q."/>
            <person name="Inoue M."/>
        </authorList>
    </citation>
    <scope>NUCLEOTIDE SEQUENCE</scope>
</reference>